<dbReference type="InterPro" id="IPR005801">
    <property type="entry name" value="ADC_synthase"/>
</dbReference>
<dbReference type="InterPro" id="IPR006805">
    <property type="entry name" value="Anth_synth_I_N"/>
</dbReference>
<feature type="domain" description="Anthranilate synthase component I N-terminal" evidence="2">
    <location>
        <begin position="24"/>
        <end position="152"/>
    </location>
</feature>
<dbReference type="InterPro" id="IPR015890">
    <property type="entry name" value="Chorismate_C"/>
</dbReference>
<dbReference type="Gene3D" id="3.60.120.10">
    <property type="entry name" value="Anthranilate synthase"/>
    <property type="match status" value="1"/>
</dbReference>
<dbReference type="Pfam" id="PF00425">
    <property type="entry name" value="Chorismate_bind"/>
    <property type="match status" value="1"/>
</dbReference>
<reference evidence="3 4" key="1">
    <citation type="submission" date="2019-10" db="EMBL/GenBank/DDBJ databases">
        <title>Extracellular Electron Transfer in a Candidatus Methanoperedens spp. Enrichment Culture.</title>
        <authorList>
            <person name="Berger S."/>
            <person name="Rangel Shaw D."/>
            <person name="Berben T."/>
            <person name="In 'T Zandt M."/>
            <person name="Frank J."/>
            <person name="Reimann J."/>
            <person name="Jetten M.S.M."/>
            <person name="Welte C.U."/>
        </authorList>
    </citation>
    <scope>NUCLEOTIDE SEQUENCE [LARGE SCALE GENOMIC DNA]</scope>
    <source>
        <strain evidence="3">SB12</strain>
    </source>
</reference>
<proteinExistence type="predicted"/>
<dbReference type="GO" id="GO:0000162">
    <property type="term" value="P:L-tryptophan biosynthetic process"/>
    <property type="evidence" value="ECO:0007669"/>
    <property type="project" value="TreeGrafter"/>
</dbReference>
<dbReference type="AlphaFoldDB" id="A0A833H062"/>
<evidence type="ECO:0000313" key="4">
    <source>
        <dbReference type="Proteomes" id="UP000460298"/>
    </source>
</evidence>
<name>A0A833H062_9LEPT</name>
<dbReference type="PANTHER" id="PTHR11236">
    <property type="entry name" value="AMINOBENZOATE/ANTHRANILATE SYNTHASE"/>
    <property type="match status" value="1"/>
</dbReference>
<evidence type="ECO:0000313" key="3">
    <source>
        <dbReference type="EMBL" id="KAB2931358.1"/>
    </source>
</evidence>
<dbReference type="PRINTS" id="PR00095">
    <property type="entry name" value="ANTSNTHASEI"/>
</dbReference>
<dbReference type="SUPFAM" id="SSF56322">
    <property type="entry name" value="ADC synthase"/>
    <property type="match status" value="1"/>
</dbReference>
<comment type="caution">
    <text evidence="3">The sequence shown here is derived from an EMBL/GenBank/DDBJ whole genome shotgun (WGS) entry which is preliminary data.</text>
</comment>
<accession>A0A833H062</accession>
<sequence>MLPSLQLPGKPHTEKLEPGLSFFDLFRIIESEQKHCFLLESLDPNNRHSRYSAIGFDPLALLRGRPGRLIWQSDRHDVKQSELACENPYLALRDWFPNGILSRNYAGGLVGYIGYDASVFFEPSLELKMHDRFDPFVFGLYLDGIVCDTMTGEIFYYSYGENRADLVRSYMNRPALRSGPASVEYLGDSATEEQHRQMVEATKEEIRAGNTFQCQIGLQKNYRITGDTLTIYERLRRISPSPFMFYLKFDDVKQIGASPELVFRLQQGEMETYPLAGTTARGASEDEDVSLARALLNDPKEIAEHNMLVDLHRNDLGRVARFGTVKVRHLMDIRKFSHVQHISSEVVGILARDKTMFDGLASCFPAGTLSGAPKIESMKIIQRLEGDARGPYGGAVGQFGLNGNATFTIPIRTLFISGEDAFARASSGIVYDSVPKNEYEEIQRKLAAMDLCLKEFMN</sequence>
<evidence type="ECO:0000259" key="2">
    <source>
        <dbReference type="Pfam" id="PF04715"/>
    </source>
</evidence>
<feature type="domain" description="Chorismate-utilising enzyme C-terminal" evidence="1">
    <location>
        <begin position="192"/>
        <end position="445"/>
    </location>
</feature>
<gene>
    <name evidence="3" type="ORF">F9K24_14050</name>
</gene>
<protein>
    <submittedName>
        <fullName evidence="3">Anthranilate synthase component I family protein</fullName>
    </submittedName>
</protein>
<evidence type="ECO:0000259" key="1">
    <source>
        <dbReference type="Pfam" id="PF00425"/>
    </source>
</evidence>
<dbReference type="Pfam" id="PF04715">
    <property type="entry name" value="Anth_synt_I_N"/>
    <property type="match status" value="1"/>
</dbReference>
<dbReference type="InterPro" id="IPR019999">
    <property type="entry name" value="Anth_synth_I-like"/>
</dbReference>
<dbReference type="EMBL" id="WBUI01000014">
    <property type="protein sequence ID" value="KAB2931358.1"/>
    <property type="molecule type" value="Genomic_DNA"/>
</dbReference>
<dbReference type="Proteomes" id="UP000460298">
    <property type="component" value="Unassembled WGS sequence"/>
</dbReference>
<dbReference type="PANTHER" id="PTHR11236:SF9">
    <property type="entry name" value="ANTHRANILATE SYNTHASE COMPONENT 1"/>
    <property type="match status" value="1"/>
</dbReference>
<organism evidence="3 4">
    <name type="scientific">Leptonema illini</name>
    <dbReference type="NCBI Taxonomy" id="183"/>
    <lineage>
        <taxon>Bacteria</taxon>
        <taxon>Pseudomonadati</taxon>
        <taxon>Spirochaetota</taxon>
        <taxon>Spirochaetia</taxon>
        <taxon>Leptospirales</taxon>
        <taxon>Leptospiraceae</taxon>
        <taxon>Leptonema</taxon>
    </lineage>
</organism>